<dbReference type="PANTHER" id="PTHR30441:SF8">
    <property type="entry name" value="DUF748 DOMAIN-CONTAINING PROTEIN"/>
    <property type="match status" value="1"/>
</dbReference>
<organism evidence="1 2">
    <name type="scientific">Terrimonas rubra</name>
    <dbReference type="NCBI Taxonomy" id="1035890"/>
    <lineage>
        <taxon>Bacteria</taxon>
        <taxon>Pseudomonadati</taxon>
        <taxon>Bacteroidota</taxon>
        <taxon>Chitinophagia</taxon>
        <taxon>Chitinophagales</taxon>
        <taxon>Chitinophagaceae</taxon>
        <taxon>Terrimonas</taxon>
    </lineage>
</organism>
<dbReference type="EMBL" id="JBHUOZ010000003">
    <property type="protein sequence ID" value="MFD2920509.1"/>
    <property type="molecule type" value="Genomic_DNA"/>
</dbReference>
<sequence length="1029" mass="111857">MKKRLKKILKISGISLLVLLALAFIIPIVFKKQITNLVKKEINKALTAKVDFKDASLSLFRHFPRVAISVSDISIVGNQTFTGDTLLSARSIDVSANLISIIKGEDIKVGGVYIESPRIFAKVNKDGQPNWDIVRSDGDTTNLDPADTTTSPFSLHLKEYAISDGYITYADDVSGMYAEIAGLNHKGSGDFNQDAFTLFTDTKTDAVNFTYAGVPYLVNTKTSIDADIAIESSNNKYSFKTDDIALNNLKLSAGGFIQLVNDSTYNMDINFKTPSNEFKDILSLIPAIYKTDFDKIKTDGKAAFEGFAKGTYSPAQLPAYDVKLQVTDGSFQYPDLPKPVKNIQIALHASNPDGRPDNTVIDLSKGHLEMDNTPFDFRFLLKQPETVQYIDAAAKGNLDLAQLSQFIKLEGNTKLSGKVNADIFAKGAMKALTTQSGNFTAGGFLDVVNLFYSSGDFPQPISNGNMKIQVNNTGGVADNTAVDITNGHIQVGQDPIQFNLQVNQPMSVLNFKGNAKGRFTLDNVKQFVSFEPGTSLSGLLNADVQFAGNKTAIDKGEYDKINLGGTASLQNVNYTAPDYPTGIKIPVMNASFNPQNVNISQLTAQYLGSNFNASALIHNLIGYALKDEPLKGTAQVNVDKMNLNQWMGDETPATAKEETNTTGGGSTAFVVPGNLNLALQAKVGEVNYDKVSYKNVNGQVSIADQTIRLQQLRTEALDGVVTVNGSYSTKTDKKEPDIAISYDVKDVDIQKTFFAFNTVQKLMPIGQFLAGKLNSQLSMTGNLTSGMMPDLSSLTGNGNLLLLEGALRKFAPLEKLANTLQIKELQSITLKDIKNTFEFDHGKVFIKPFTVKVQDIEMQIGGMHGIDQTIDYIIALKVPRKYIGKDANNLVNGLISQAVKKGIPLNNSEIINLNVKMGGSLTNPTIKTDLKEVAGDAIADMKEQATEFAQAKVDSAKATIRDSVNAIKNQVIKDVKDEAIKQILGNKDTVKSGGVNDTKKAAEKTIKNTLDKLLNKKKKTEPADTVKKE</sequence>
<keyword evidence="2" id="KW-1185">Reference proteome</keyword>
<reference evidence="2" key="1">
    <citation type="journal article" date="2019" name="Int. J. Syst. Evol. Microbiol.">
        <title>The Global Catalogue of Microorganisms (GCM) 10K type strain sequencing project: providing services to taxonomists for standard genome sequencing and annotation.</title>
        <authorList>
            <consortium name="The Broad Institute Genomics Platform"/>
            <consortium name="The Broad Institute Genome Sequencing Center for Infectious Disease"/>
            <person name="Wu L."/>
            <person name="Ma J."/>
        </authorList>
    </citation>
    <scope>NUCLEOTIDE SEQUENCE [LARGE SCALE GENOMIC DNA]</scope>
    <source>
        <strain evidence="2">KCTC 23299</strain>
    </source>
</reference>
<dbReference type="InterPro" id="IPR052894">
    <property type="entry name" value="AsmA-related"/>
</dbReference>
<name>A0ABW6A592_9BACT</name>
<evidence type="ECO:0000313" key="2">
    <source>
        <dbReference type="Proteomes" id="UP001597511"/>
    </source>
</evidence>
<comment type="caution">
    <text evidence="1">The sequence shown here is derived from an EMBL/GenBank/DDBJ whole genome shotgun (WGS) entry which is preliminary data.</text>
</comment>
<dbReference type="RefSeq" id="WP_386098993.1">
    <property type="nucleotide sequence ID" value="NZ_JBHUOZ010000003.1"/>
</dbReference>
<dbReference type="PANTHER" id="PTHR30441">
    <property type="entry name" value="DUF748 DOMAIN-CONTAINING PROTEIN"/>
    <property type="match status" value="1"/>
</dbReference>
<proteinExistence type="predicted"/>
<gene>
    <name evidence="1" type="ORF">ACFS6H_12355</name>
</gene>
<accession>A0ABW6A592</accession>
<evidence type="ECO:0000313" key="1">
    <source>
        <dbReference type="EMBL" id="MFD2920509.1"/>
    </source>
</evidence>
<protein>
    <submittedName>
        <fullName evidence="1">AsmA-like C-terminal region-containing protein</fullName>
    </submittedName>
</protein>
<dbReference type="Proteomes" id="UP001597511">
    <property type="component" value="Unassembled WGS sequence"/>
</dbReference>